<dbReference type="Proteomes" id="UP001157125">
    <property type="component" value="Unassembled WGS sequence"/>
</dbReference>
<dbReference type="EMBL" id="BSUN01000001">
    <property type="protein sequence ID" value="GMA35823.1"/>
    <property type="molecule type" value="Genomic_DNA"/>
</dbReference>
<protein>
    <recommendedName>
        <fullName evidence="4">DUF222 domain-containing protein</fullName>
    </recommendedName>
</protein>
<feature type="compositionally biased region" description="Polar residues" evidence="1">
    <location>
        <begin position="181"/>
        <end position="191"/>
    </location>
</feature>
<sequence>MSDALTIAPLLDADDAVDGAVSDHAKAIAEADDASRRIGEVPWWRRRAARAEHAALVRLAERLADHVRAINGWARFVDSLVIDEWRTMQRALSTRHAFHPSLASSVPAHRASIAQRVGAKHATLLPEVAHGIAPTDAVRVEAVPQPARTVHGGPGRGSPDRRVPSRGSSARGDTPDPLDRPSTTGSLLNTR</sequence>
<dbReference type="RefSeq" id="WP_284328216.1">
    <property type="nucleotide sequence ID" value="NZ_BSUN01000001.1"/>
</dbReference>
<evidence type="ECO:0000313" key="3">
    <source>
        <dbReference type="Proteomes" id="UP001157125"/>
    </source>
</evidence>
<comment type="caution">
    <text evidence="2">The sequence shown here is derived from an EMBL/GenBank/DDBJ whole genome shotgun (WGS) entry which is preliminary data.</text>
</comment>
<evidence type="ECO:0008006" key="4">
    <source>
        <dbReference type="Google" id="ProtNLM"/>
    </source>
</evidence>
<name>A0ABQ6IGG1_9MICO</name>
<proteinExistence type="predicted"/>
<organism evidence="2 3">
    <name type="scientific">Demequina litorisediminis</name>
    <dbReference type="NCBI Taxonomy" id="1849022"/>
    <lineage>
        <taxon>Bacteria</taxon>
        <taxon>Bacillati</taxon>
        <taxon>Actinomycetota</taxon>
        <taxon>Actinomycetes</taxon>
        <taxon>Micrococcales</taxon>
        <taxon>Demequinaceae</taxon>
        <taxon>Demequina</taxon>
    </lineage>
</organism>
<gene>
    <name evidence="2" type="ORF">GCM10025876_20270</name>
</gene>
<accession>A0ABQ6IGG1</accession>
<keyword evidence="3" id="KW-1185">Reference proteome</keyword>
<evidence type="ECO:0000313" key="2">
    <source>
        <dbReference type="EMBL" id="GMA35823.1"/>
    </source>
</evidence>
<feature type="region of interest" description="Disordered" evidence="1">
    <location>
        <begin position="145"/>
        <end position="191"/>
    </location>
</feature>
<reference evidence="3" key="1">
    <citation type="journal article" date="2019" name="Int. J. Syst. Evol. Microbiol.">
        <title>The Global Catalogue of Microorganisms (GCM) 10K type strain sequencing project: providing services to taxonomists for standard genome sequencing and annotation.</title>
        <authorList>
            <consortium name="The Broad Institute Genomics Platform"/>
            <consortium name="The Broad Institute Genome Sequencing Center for Infectious Disease"/>
            <person name="Wu L."/>
            <person name="Ma J."/>
        </authorList>
    </citation>
    <scope>NUCLEOTIDE SEQUENCE [LARGE SCALE GENOMIC DNA]</scope>
    <source>
        <strain evidence="3">NBRC 112299</strain>
    </source>
</reference>
<evidence type="ECO:0000256" key="1">
    <source>
        <dbReference type="SAM" id="MobiDB-lite"/>
    </source>
</evidence>